<keyword evidence="2" id="KW-0808">Transferase</keyword>
<dbReference type="RefSeq" id="WP_110525265.1">
    <property type="nucleotide sequence ID" value="NZ_QKOE01000008.1"/>
</dbReference>
<organism evidence="2 3">
    <name type="scientific">Parazoarcus communis SWub3 = DSM 12120</name>
    <dbReference type="NCBI Taxonomy" id="1121029"/>
    <lineage>
        <taxon>Bacteria</taxon>
        <taxon>Pseudomonadati</taxon>
        <taxon>Pseudomonadota</taxon>
        <taxon>Betaproteobacteria</taxon>
        <taxon>Rhodocyclales</taxon>
        <taxon>Zoogloeaceae</taxon>
        <taxon>Parazoarcus</taxon>
    </lineage>
</organism>
<feature type="transmembrane region" description="Helical" evidence="1">
    <location>
        <begin position="291"/>
        <end position="308"/>
    </location>
</feature>
<dbReference type="AlphaFoldDB" id="A0A323UT97"/>
<proteinExistence type="predicted"/>
<evidence type="ECO:0000256" key="1">
    <source>
        <dbReference type="SAM" id="Phobius"/>
    </source>
</evidence>
<name>A0A323UT97_9RHOO</name>
<evidence type="ECO:0000313" key="3">
    <source>
        <dbReference type="Proteomes" id="UP000248259"/>
    </source>
</evidence>
<dbReference type="EMBL" id="QKOE01000008">
    <property type="protein sequence ID" value="PZA16262.1"/>
    <property type="molecule type" value="Genomic_DNA"/>
</dbReference>
<keyword evidence="1" id="KW-0472">Membrane</keyword>
<dbReference type="OrthoDB" id="9816564at2"/>
<evidence type="ECO:0000313" key="2">
    <source>
        <dbReference type="EMBL" id="PZA16262.1"/>
    </source>
</evidence>
<dbReference type="Gene3D" id="3.90.550.10">
    <property type="entry name" value="Spore Coat Polysaccharide Biosynthesis Protein SpsA, Chain A"/>
    <property type="match status" value="1"/>
</dbReference>
<keyword evidence="1" id="KW-1133">Transmembrane helix</keyword>
<dbReference type="SUPFAM" id="SSF53448">
    <property type="entry name" value="Nucleotide-diphospho-sugar transferases"/>
    <property type="match status" value="1"/>
</dbReference>
<keyword evidence="3" id="KW-1185">Reference proteome</keyword>
<gene>
    <name evidence="2" type="ORF">DNK49_12640</name>
</gene>
<reference evidence="2 3" key="1">
    <citation type="submission" date="2018-06" db="EMBL/GenBank/DDBJ databases">
        <title>Azoarcus communis strain SWub3 genome.</title>
        <authorList>
            <person name="Zorraquino Salvo V."/>
            <person name="Toubiana D."/>
            <person name="Blumwald E."/>
        </authorList>
    </citation>
    <scope>NUCLEOTIDE SEQUENCE [LARGE SCALE GENOMIC DNA]</scope>
    <source>
        <strain evidence="2 3">SWub3</strain>
    </source>
</reference>
<protein>
    <submittedName>
        <fullName evidence="2">Glycosyltransferase family 2 protein</fullName>
    </submittedName>
</protein>
<comment type="caution">
    <text evidence="2">The sequence shown here is derived from an EMBL/GenBank/DDBJ whole genome shotgun (WGS) entry which is preliminary data.</text>
</comment>
<dbReference type="GO" id="GO:0016740">
    <property type="term" value="F:transferase activity"/>
    <property type="evidence" value="ECO:0007669"/>
    <property type="project" value="UniProtKB-KW"/>
</dbReference>
<dbReference type="Pfam" id="PF13641">
    <property type="entry name" value="Glyco_tranf_2_3"/>
    <property type="match status" value="1"/>
</dbReference>
<dbReference type="InterPro" id="IPR029044">
    <property type="entry name" value="Nucleotide-diphossugar_trans"/>
</dbReference>
<sequence length="309" mass="34420">MTRPAVPRVAVCMAVCNGANWIDEQLRSILGQQGVELTVFVGVDQSHDGSAERLARHQAVDSRVRILPSGQGFGSAAANFFYLLREIDFTGFDHVALADQDDVWFSDKLVRAVAEMRRQGGDAYSSNVIALWPDGRQSLVDKAQPLRRWDHLFEAAGPGCTYVMSAALVEALRAVLDREGKAVAGIALHDWFIYAFARTQGFRWVIDPRPGMLYRQHASNVVGVNAGWRALLRRATMVRSGWAFQQAALIAHLSGAARDPQVLAWFDGSRASSLRLARHACQCRRRRRDRLFFLLSCVLMFVTGPARPR</sequence>
<dbReference type="Proteomes" id="UP000248259">
    <property type="component" value="Unassembled WGS sequence"/>
</dbReference>
<accession>A0A323UT97</accession>
<keyword evidence="1" id="KW-0812">Transmembrane</keyword>